<evidence type="ECO:0008006" key="3">
    <source>
        <dbReference type="Google" id="ProtNLM"/>
    </source>
</evidence>
<accession>A0ABU1WD42</accession>
<dbReference type="RefSeq" id="WP_310063288.1">
    <property type="nucleotide sequence ID" value="NZ_JAVDVY010000002.1"/>
</dbReference>
<comment type="caution">
    <text evidence="1">The sequence shown here is derived from an EMBL/GenBank/DDBJ whole genome shotgun (WGS) entry which is preliminary data.</text>
</comment>
<sequence>MTRAWICGIVAVVALMVGCSKPKPPEKDRPVEPQATQLRDAIQAPIEKARQVEGDVQEAADQQRAAIEAQGG</sequence>
<dbReference type="EMBL" id="JAVDVY010000002">
    <property type="protein sequence ID" value="MDR7135551.1"/>
    <property type="molecule type" value="Genomic_DNA"/>
</dbReference>
<gene>
    <name evidence="1" type="ORF">J2X06_002760</name>
</gene>
<evidence type="ECO:0000313" key="2">
    <source>
        <dbReference type="Proteomes" id="UP001251524"/>
    </source>
</evidence>
<proteinExistence type="predicted"/>
<dbReference type="PROSITE" id="PS51257">
    <property type="entry name" value="PROKAR_LIPOPROTEIN"/>
    <property type="match status" value="1"/>
</dbReference>
<organism evidence="1 2">
    <name type="scientific">Lysobacter niastensis</name>
    <dbReference type="NCBI Taxonomy" id="380629"/>
    <lineage>
        <taxon>Bacteria</taxon>
        <taxon>Pseudomonadati</taxon>
        <taxon>Pseudomonadota</taxon>
        <taxon>Gammaproteobacteria</taxon>
        <taxon>Lysobacterales</taxon>
        <taxon>Lysobacteraceae</taxon>
        <taxon>Lysobacter</taxon>
    </lineage>
</organism>
<evidence type="ECO:0000313" key="1">
    <source>
        <dbReference type="EMBL" id="MDR7135551.1"/>
    </source>
</evidence>
<protein>
    <recommendedName>
        <fullName evidence="3">Lipoprotein</fullName>
    </recommendedName>
</protein>
<keyword evidence="2" id="KW-1185">Reference proteome</keyword>
<name>A0ABU1WD42_9GAMM</name>
<dbReference type="Proteomes" id="UP001251524">
    <property type="component" value="Unassembled WGS sequence"/>
</dbReference>
<reference evidence="1 2" key="1">
    <citation type="submission" date="2023-07" db="EMBL/GenBank/DDBJ databases">
        <title>Sorghum-associated microbial communities from plants grown in Nebraska, USA.</title>
        <authorList>
            <person name="Schachtman D."/>
        </authorList>
    </citation>
    <scope>NUCLEOTIDE SEQUENCE [LARGE SCALE GENOMIC DNA]</scope>
    <source>
        <strain evidence="1 2">BE198</strain>
    </source>
</reference>